<reference evidence="2 3" key="1">
    <citation type="submission" date="2020-07" db="EMBL/GenBank/DDBJ databases">
        <authorList>
            <person name="Maaloum M."/>
        </authorList>
    </citation>
    <scope>NUCLEOTIDE SEQUENCE [LARGE SCALE GENOMIC DNA]</scope>
    <source>
        <strain evidence="2 3">GCS-AN-3</strain>
    </source>
</reference>
<evidence type="ECO:0000313" key="3">
    <source>
        <dbReference type="Proteomes" id="UP000589716"/>
    </source>
</evidence>
<proteinExistence type="predicted"/>
<feature type="chain" id="PRO_5032814131" description="Lipocalin-like domain-containing protein" evidence="1">
    <location>
        <begin position="21"/>
        <end position="185"/>
    </location>
</feature>
<feature type="signal peptide" evidence="1">
    <location>
        <begin position="1"/>
        <end position="20"/>
    </location>
</feature>
<organism evidence="2 3">
    <name type="scientific">Ottowia beijingensis</name>
    <dbReference type="NCBI Taxonomy" id="1207057"/>
    <lineage>
        <taxon>Bacteria</taxon>
        <taxon>Pseudomonadati</taxon>
        <taxon>Pseudomonadota</taxon>
        <taxon>Betaproteobacteria</taxon>
        <taxon>Burkholderiales</taxon>
        <taxon>Comamonadaceae</taxon>
        <taxon>Ottowia</taxon>
    </lineage>
</organism>
<gene>
    <name evidence="2" type="ORF">H0I39_12865</name>
</gene>
<dbReference type="Proteomes" id="UP000589716">
    <property type="component" value="Unassembled WGS sequence"/>
</dbReference>
<sequence length="185" mass="18918">MKGFARVTLLALAMGLTACGGSDDPPAPAATDTPTVPAVPDVATPATPQGLDVYVGTWVDPVGLVCTKVADVGSTRYPTGRSTAQAASITRADNSLTLSRVALTFGTPDCTGSAVQSAAAPVWTGTYQGSASVDGRTVDRFMLAPTSQKALLWLEGANLYVQTQAPLDAQGYPTSAAIGPTYLRL</sequence>
<evidence type="ECO:0000256" key="1">
    <source>
        <dbReference type="SAM" id="SignalP"/>
    </source>
</evidence>
<dbReference type="PROSITE" id="PS51257">
    <property type="entry name" value="PROKAR_LIPOPROTEIN"/>
    <property type="match status" value="1"/>
</dbReference>
<evidence type="ECO:0008006" key="4">
    <source>
        <dbReference type="Google" id="ProtNLM"/>
    </source>
</evidence>
<name>A0A853IYA8_9BURK</name>
<keyword evidence="3" id="KW-1185">Reference proteome</keyword>
<protein>
    <recommendedName>
        <fullName evidence="4">Lipocalin-like domain-containing protein</fullName>
    </recommendedName>
</protein>
<dbReference type="EMBL" id="JACCKX010000001">
    <property type="protein sequence ID" value="NZA02428.1"/>
    <property type="molecule type" value="Genomic_DNA"/>
</dbReference>
<accession>A0A853IYA8</accession>
<evidence type="ECO:0000313" key="2">
    <source>
        <dbReference type="EMBL" id="NZA02428.1"/>
    </source>
</evidence>
<keyword evidence="1" id="KW-0732">Signal</keyword>
<dbReference type="RefSeq" id="WP_180550761.1">
    <property type="nucleotide sequence ID" value="NZ_JACCKX010000001.1"/>
</dbReference>
<comment type="caution">
    <text evidence="2">The sequence shown here is derived from an EMBL/GenBank/DDBJ whole genome shotgun (WGS) entry which is preliminary data.</text>
</comment>
<dbReference type="AlphaFoldDB" id="A0A853IYA8"/>